<feature type="domain" description="DNA-binding protein H-NS-like C-terminal" evidence="5">
    <location>
        <begin position="73"/>
        <end position="118"/>
    </location>
</feature>
<sequence length="120" mass="13145">MDINNLSQKELADLISQANKRKKVLAKRKPINQVRAAVNRIVRTSGYTMEELFGAAGAPRARKAPAAKKTTARKAVAKVAPKYRNPANAAETWSGRGKQPRWLAGYVGQGRDVSEFLIKG</sequence>
<comment type="subcellular location">
    <subcellularLocation>
        <location evidence="1">Cytoplasm</location>
        <location evidence="1">Nucleoid</location>
    </subcellularLocation>
</comment>
<accession>A0A344J6N3</accession>
<evidence type="ECO:0000259" key="5">
    <source>
        <dbReference type="SMART" id="SM00528"/>
    </source>
</evidence>
<dbReference type="SMART" id="SM00528">
    <property type="entry name" value="HNS"/>
    <property type="match status" value="1"/>
</dbReference>
<dbReference type="OrthoDB" id="5297879at2"/>
<evidence type="ECO:0000256" key="1">
    <source>
        <dbReference type="ARBA" id="ARBA00004453"/>
    </source>
</evidence>
<protein>
    <submittedName>
        <fullName evidence="6">DNA-binding protein</fullName>
    </submittedName>
</protein>
<gene>
    <name evidence="6" type="ORF">DCD74_08340</name>
</gene>
<dbReference type="EMBL" id="CP029556">
    <property type="protein sequence ID" value="AXA84693.1"/>
    <property type="molecule type" value="Genomic_DNA"/>
</dbReference>
<dbReference type="GO" id="GO:0000976">
    <property type="term" value="F:transcription cis-regulatory region binding"/>
    <property type="evidence" value="ECO:0007669"/>
    <property type="project" value="TreeGrafter"/>
</dbReference>
<dbReference type="GO" id="GO:0009295">
    <property type="term" value="C:nucleoid"/>
    <property type="evidence" value="ECO:0007669"/>
    <property type="project" value="UniProtKB-SubCell"/>
</dbReference>
<dbReference type="GO" id="GO:0005829">
    <property type="term" value="C:cytosol"/>
    <property type="evidence" value="ECO:0007669"/>
    <property type="project" value="TreeGrafter"/>
</dbReference>
<dbReference type="Proteomes" id="UP000251842">
    <property type="component" value="Chromosome"/>
</dbReference>
<evidence type="ECO:0000313" key="7">
    <source>
        <dbReference type="Proteomes" id="UP000251842"/>
    </source>
</evidence>
<dbReference type="AlphaFoldDB" id="A0A344J6N3"/>
<name>A0A344J6N3_9GAMM</name>
<dbReference type="InterPro" id="IPR027444">
    <property type="entry name" value="H-NS_C_dom"/>
</dbReference>
<dbReference type="GO" id="GO:0003680">
    <property type="term" value="F:minor groove of adenine-thymine-rich DNA binding"/>
    <property type="evidence" value="ECO:0007669"/>
    <property type="project" value="TreeGrafter"/>
</dbReference>
<keyword evidence="7" id="KW-1185">Reference proteome</keyword>
<dbReference type="PANTHER" id="PTHR38097">
    <property type="match status" value="1"/>
</dbReference>
<proteinExistence type="inferred from homology"/>
<dbReference type="GO" id="GO:0001217">
    <property type="term" value="F:DNA-binding transcription repressor activity"/>
    <property type="evidence" value="ECO:0007669"/>
    <property type="project" value="TreeGrafter"/>
</dbReference>
<keyword evidence="4 6" id="KW-0238">DNA-binding</keyword>
<dbReference type="InterPro" id="IPR037150">
    <property type="entry name" value="H-NS_C_dom_sf"/>
</dbReference>
<dbReference type="Gene3D" id="4.10.430.10">
    <property type="entry name" value="Histone-like protein H-NS, C-terminal domain"/>
    <property type="match status" value="1"/>
</dbReference>
<evidence type="ECO:0000256" key="3">
    <source>
        <dbReference type="ARBA" id="ARBA00022490"/>
    </source>
</evidence>
<evidence type="ECO:0000256" key="4">
    <source>
        <dbReference type="ARBA" id="ARBA00023125"/>
    </source>
</evidence>
<organism evidence="6 7">
    <name type="scientific">Solilutibacter oculi</name>
    <dbReference type="NCBI Taxonomy" id="2698682"/>
    <lineage>
        <taxon>Bacteria</taxon>
        <taxon>Pseudomonadati</taxon>
        <taxon>Pseudomonadota</taxon>
        <taxon>Gammaproteobacteria</taxon>
        <taxon>Lysobacterales</taxon>
        <taxon>Lysobacteraceae</taxon>
        <taxon>Solilutibacter</taxon>
    </lineage>
</organism>
<dbReference type="RefSeq" id="WP_112926906.1">
    <property type="nucleotide sequence ID" value="NZ_CP029556.1"/>
</dbReference>
<keyword evidence="3" id="KW-0963">Cytoplasm</keyword>
<dbReference type="PANTHER" id="PTHR38097:SF2">
    <property type="entry name" value="DNA-BINDING PROTEIN STPA"/>
    <property type="match status" value="1"/>
</dbReference>
<evidence type="ECO:0000256" key="2">
    <source>
        <dbReference type="ARBA" id="ARBA00010610"/>
    </source>
</evidence>
<reference evidence="7" key="1">
    <citation type="submission" date="2018-05" db="EMBL/GenBank/DDBJ databases">
        <title>Luteimonas pekinense sp. nov., isolated from human Meibomian gland secretions, Beijing, China.</title>
        <authorList>
            <person name="Wen T."/>
            <person name="Bai H."/>
            <person name="Lv H."/>
        </authorList>
    </citation>
    <scope>NUCLEOTIDE SEQUENCE [LARGE SCALE GENOMIC DNA]</scope>
    <source>
        <strain evidence="7">83-4</strain>
    </source>
</reference>
<dbReference type="KEGG" id="lue:DCD74_08340"/>
<dbReference type="GO" id="GO:0003681">
    <property type="term" value="F:bent DNA binding"/>
    <property type="evidence" value="ECO:0007669"/>
    <property type="project" value="TreeGrafter"/>
</dbReference>
<comment type="similarity">
    <text evidence="2">Belongs to the histone-like protein H-NS family.</text>
</comment>
<dbReference type="Pfam" id="PF00816">
    <property type="entry name" value="Histone_HNS"/>
    <property type="match status" value="1"/>
</dbReference>
<dbReference type="GO" id="GO:0032993">
    <property type="term" value="C:protein-DNA complex"/>
    <property type="evidence" value="ECO:0007669"/>
    <property type="project" value="TreeGrafter"/>
</dbReference>
<evidence type="ECO:0000313" key="6">
    <source>
        <dbReference type="EMBL" id="AXA84693.1"/>
    </source>
</evidence>
<dbReference type="SUPFAM" id="SSF81273">
    <property type="entry name" value="H-NS histone-like proteins"/>
    <property type="match status" value="1"/>
</dbReference>